<proteinExistence type="predicted"/>
<comment type="caution">
    <text evidence="1">The sequence shown here is derived from an EMBL/GenBank/DDBJ whole genome shotgun (WGS) entry which is preliminary data.</text>
</comment>
<evidence type="ECO:0000313" key="1">
    <source>
        <dbReference type="EMBL" id="KAI4588268.1"/>
    </source>
</evidence>
<gene>
    <name evidence="1" type="ORF">MJG53_002676</name>
</gene>
<evidence type="ECO:0000313" key="2">
    <source>
        <dbReference type="Proteomes" id="UP001057279"/>
    </source>
</evidence>
<dbReference type="Proteomes" id="UP001057279">
    <property type="component" value="Linkage Group LG02"/>
</dbReference>
<sequence length="586" mass="66315">MNVEMDQEHAFQLFQTADTSQSGTLEGEEFVEFYKSLTQRPEVQELFEKFSSDGQKLTLLEFVDFLQEEQKEGERASDLALELIDRYEPSESGKLRHVLSLDGFLGYLCSKDGDIFNPTCHSLYQDMTQPLNHYYINSSHNTYLVGDQLCGQSSVEGYIRCCGAGGEGVQFMRWEGGGVVGWWVGVELEKQEGYRPQNSGSSVPSPPDQTSDYPVILSLENHCSWEQQEIIVRHLTEILGDQLLMTAVDGQPPTQLPSPEDLRRKILVKGKKLMLEEEEEEPEAELEAEQEAKLDLEAQLESEPQELSPRSEDKKKIMAQAPISKPGLLLLPKQKPKAILCPALSALVVYLKAVTFYSFTHSREHYHFYETSSFSETKAKSLIKEAGDSSPIFLLGPSVAMNMQTAGLEMDLCDGLFRQNAGCGYVLKPDFLRDAQSSFHPERPISPFKAQTLIIQVISGQQLPKVDNTKEQSIVDPLVRVEIFGVRPDITRQETSYVENNGFNPYWGQTLCFRILVPELALLRFVVKDYDWKSRNDFIGQYTLPWSCMQQGYRHIHLLSKDGLSLHPASIFVHICTQEVLEEAES</sequence>
<name>A0ACB9VET6_9CETA</name>
<reference evidence="1" key="1">
    <citation type="submission" date="2022-03" db="EMBL/GenBank/DDBJ databases">
        <title>Genomic analyses of argali, domestic sheep and their hybrids provide insights into chromosomal evolution, heterosis and genetic basis of agronomic traits.</title>
        <authorList>
            <person name="Li M."/>
        </authorList>
    </citation>
    <scope>NUCLEOTIDE SEQUENCE</scope>
    <source>
        <strain evidence="1">F1 hybrid</strain>
    </source>
</reference>
<keyword evidence="2" id="KW-1185">Reference proteome</keyword>
<accession>A0ACB9VET6</accession>
<organism evidence="1 2">
    <name type="scientific">Ovis ammon polii x Ovis aries</name>
    <dbReference type="NCBI Taxonomy" id="2918886"/>
    <lineage>
        <taxon>Eukaryota</taxon>
        <taxon>Metazoa</taxon>
        <taxon>Chordata</taxon>
        <taxon>Craniata</taxon>
        <taxon>Vertebrata</taxon>
        <taxon>Euteleostomi</taxon>
        <taxon>Mammalia</taxon>
        <taxon>Eutheria</taxon>
        <taxon>Laurasiatheria</taxon>
        <taxon>Artiodactyla</taxon>
        <taxon>Ruminantia</taxon>
        <taxon>Pecora</taxon>
        <taxon>Bovidae</taxon>
        <taxon>Caprinae</taxon>
        <taxon>Ovis</taxon>
    </lineage>
</organism>
<dbReference type="EMBL" id="CM043027">
    <property type="protein sequence ID" value="KAI4588268.1"/>
    <property type="molecule type" value="Genomic_DNA"/>
</dbReference>
<protein>
    <submittedName>
        <fullName evidence="1">Uncharacterized protein</fullName>
    </submittedName>
</protein>